<dbReference type="InterPro" id="IPR052344">
    <property type="entry name" value="Transposase-related"/>
</dbReference>
<evidence type="ECO:0000313" key="5">
    <source>
        <dbReference type="EMBL" id="GGZ39275.1"/>
    </source>
</evidence>
<reference evidence="5" key="1">
    <citation type="journal article" date="2014" name="Int. J. Syst. Evol. Microbiol.">
        <title>Complete genome sequence of Corynebacterium casei LMG S-19264T (=DSM 44701T), isolated from a smear-ripened cheese.</title>
        <authorList>
            <consortium name="US DOE Joint Genome Institute (JGI-PGF)"/>
            <person name="Walter F."/>
            <person name="Albersmeier A."/>
            <person name="Kalinowski J."/>
            <person name="Ruckert C."/>
        </authorList>
    </citation>
    <scope>NUCLEOTIDE SEQUENCE</scope>
    <source>
        <strain evidence="5">KCTC 12368</strain>
    </source>
</reference>
<dbReference type="Pfam" id="PF03050">
    <property type="entry name" value="DDE_Tnp_IS66"/>
    <property type="match status" value="1"/>
</dbReference>
<feature type="domain" description="Transposase IS66 zinc-finger binding" evidence="2">
    <location>
        <begin position="123"/>
        <end position="151"/>
    </location>
</feature>
<dbReference type="InterPro" id="IPR024463">
    <property type="entry name" value="Transposase_TnpC_homeodom"/>
</dbReference>
<evidence type="ECO:0000259" key="1">
    <source>
        <dbReference type="Pfam" id="PF03050"/>
    </source>
</evidence>
<evidence type="ECO:0000259" key="3">
    <source>
        <dbReference type="Pfam" id="PF13007"/>
    </source>
</evidence>
<dbReference type="InterPro" id="IPR039552">
    <property type="entry name" value="IS66_C"/>
</dbReference>
<evidence type="ECO:0000259" key="4">
    <source>
        <dbReference type="Pfam" id="PF13817"/>
    </source>
</evidence>
<dbReference type="InterPro" id="IPR024474">
    <property type="entry name" value="Znf_dom_IS66"/>
</dbReference>
<protein>
    <submittedName>
        <fullName evidence="5">Transposase</fullName>
    </submittedName>
</protein>
<dbReference type="NCBIfam" id="NF033517">
    <property type="entry name" value="transpos_IS66"/>
    <property type="match status" value="1"/>
</dbReference>
<feature type="domain" description="Transposase TnpC homeodomain" evidence="3">
    <location>
        <begin position="36"/>
        <end position="111"/>
    </location>
</feature>
<dbReference type="RefSeq" id="WP_189458085.1">
    <property type="nucleotide sequence ID" value="NZ_BMWX01000008.1"/>
</dbReference>
<dbReference type="AlphaFoldDB" id="A0A918QBZ0"/>
<dbReference type="PANTHER" id="PTHR33678">
    <property type="entry name" value="BLL1576 PROTEIN"/>
    <property type="match status" value="1"/>
</dbReference>
<name>A0A918QBZ0_9BACT</name>
<dbReference type="Pfam" id="PF13817">
    <property type="entry name" value="DDE_Tnp_IS66_C"/>
    <property type="match status" value="1"/>
</dbReference>
<dbReference type="EMBL" id="BMWX01000008">
    <property type="protein sequence ID" value="GGZ39275.1"/>
    <property type="molecule type" value="Genomic_DNA"/>
</dbReference>
<evidence type="ECO:0000313" key="6">
    <source>
        <dbReference type="Proteomes" id="UP000619457"/>
    </source>
</evidence>
<feature type="domain" description="Transposase IS66 C-terminal" evidence="4">
    <location>
        <begin position="459"/>
        <end position="495"/>
    </location>
</feature>
<dbReference type="Proteomes" id="UP000619457">
    <property type="component" value="Unassembled WGS sequence"/>
</dbReference>
<dbReference type="Pfam" id="PF13005">
    <property type="entry name" value="zf-IS66"/>
    <property type="match status" value="1"/>
</dbReference>
<reference evidence="5" key="2">
    <citation type="submission" date="2020-09" db="EMBL/GenBank/DDBJ databases">
        <authorList>
            <person name="Sun Q."/>
            <person name="Kim S."/>
        </authorList>
    </citation>
    <scope>NUCLEOTIDE SEQUENCE</scope>
    <source>
        <strain evidence="5">KCTC 12368</strain>
    </source>
</reference>
<evidence type="ECO:0000259" key="2">
    <source>
        <dbReference type="Pfam" id="PF13005"/>
    </source>
</evidence>
<proteinExistence type="predicted"/>
<sequence length="507" mass="59008">MENKETDYKKLYEETLLVLSEKEEALTEKDHVIADLGLQLDKLRRYIFGFKSEKRNGNVGDNQMGLFELGVTQSVQEELSCSVERQKPAPKKRAKGTGRMSLPEELTREEIVIEPSESTEGCTKIGEEVTEVLEIEPAFFYVKRYVRPKYARPNGEGILIGMLPDRVIEKGIPSESVIAQLTVDKYVYGMPLHRQIDKYRKMGVRIPASSASDWLMKGWEQLQPLWELLRLVVFSHKYLQADESPIKVQDRDHKNGIHKGYMWLYHAPVDRLVLFDYRKGRDSSGPKEMLAGFKGILQTDGYIVYDSLYGNHPDILLTYCMAHARRYFVDAVKDDEKQANYVLDEMQLLYALEQRMREQELDWEQRTAERGTHARPVLDRLEKWLKENQYRYRPQSPMGKAIDYTLPRWAGLSAYELHGQMEIDNNLIENAVRPLAIGRKNYLFAGSHQAAEMTAAMYSFMASCKKNTINEFEWLKDVFERIQSLKQKDLHQLLPSNWKKYRDNPIS</sequence>
<dbReference type="InterPro" id="IPR004291">
    <property type="entry name" value="Transposase_IS66_central"/>
</dbReference>
<accession>A0A918QBZ0</accession>
<gene>
    <name evidence="5" type="ORF">GCM10007049_35800</name>
</gene>
<comment type="caution">
    <text evidence="5">The sequence shown here is derived from an EMBL/GenBank/DDBJ whole genome shotgun (WGS) entry which is preliminary data.</text>
</comment>
<dbReference type="PANTHER" id="PTHR33678:SF1">
    <property type="entry name" value="BLL1576 PROTEIN"/>
    <property type="match status" value="1"/>
</dbReference>
<keyword evidence="6" id="KW-1185">Reference proteome</keyword>
<organism evidence="5 6">
    <name type="scientific">Echinicola pacifica</name>
    <dbReference type="NCBI Taxonomy" id="346377"/>
    <lineage>
        <taxon>Bacteria</taxon>
        <taxon>Pseudomonadati</taxon>
        <taxon>Bacteroidota</taxon>
        <taxon>Cytophagia</taxon>
        <taxon>Cytophagales</taxon>
        <taxon>Cyclobacteriaceae</taxon>
        <taxon>Echinicola</taxon>
    </lineage>
</organism>
<feature type="domain" description="Transposase IS66 central" evidence="1">
    <location>
        <begin position="170"/>
        <end position="452"/>
    </location>
</feature>
<dbReference type="Pfam" id="PF13007">
    <property type="entry name" value="LZ_Tnp_IS66"/>
    <property type="match status" value="1"/>
</dbReference>